<dbReference type="OMA" id="DVEWRPY"/>
<dbReference type="InterPro" id="IPR044824">
    <property type="entry name" value="MAIN-like"/>
</dbReference>
<dbReference type="PANTHER" id="PTHR46033:SF1">
    <property type="entry name" value="PROTEIN MAIN-LIKE 2"/>
    <property type="match status" value="1"/>
</dbReference>
<dbReference type="OrthoDB" id="1503671at2759"/>
<evidence type="ECO:0000259" key="2">
    <source>
        <dbReference type="Pfam" id="PF10536"/>
    </source>
</evidence>
<protein>
    <recommendedName>
        <fullName evidence="2">Aminotransferase-like plant mobile domain-containing protein</fullName>
    </recommendedName>
</protein>
<dbReference type="Gramene" id="OMO53894">
    <property type="protein sequence ID" value="OMO53894"/>
    <property type="gene ID" value="CCACVL1_28260"/>
</dbReference>
<name>A0A1R3G739_COCAP</name>
<gene>
    <name evidence="3" type="ORF">CCACVL1_28260</name>
</gene>
<feature type="compositionally biased region" description="Basic residues" evidence="1">
    <location>
        <begin position="495"/>
        <end position="513"/>
    </location>
</feature>
<feature type="domain" description="Aminotransferase-like plant mobile" evidence="2">
    <location>
        <begin position="67"/>
        <end position="416"/>
    </location>
</feature>
<sequence length="756" mass="83845">MAEVGMEPSAANPGPIEPSVLYDQENHVSSAVWDGQERGALRCHEHTSKLGEWRLTPKQIEFVEKAGFGYLRKIPAISLDNPLISALVERWRKETNTFHFTVGEMTVTLQDVALLLGLAIDGKPVIGITYTTCSKVCERYLGKAPDSTYASGGMVKLSWLKEFFSQCPEDASTEEIERHTRAYLLYLVGSTIFSTTTGNKVPVMYLPLFENFEEAGKYAWGAAALAFLYRALGNASVKSQSTICGCLTLLQCWSYYHLNIGRPKLNRDPIHDHFPFVLRWKGKQSGPTTNRDVVFYRKELDSLEPCNVEWLPYKYMDSTVIPEEIRNTLFLGRSMTMLICFDKAERHLPNRVLRQYGMLQPIPEDVLRWVRKSRGVDGGVDLSGKMETELNEWADRNLHIVEGDDDADEIQYMLWYSRITRKVVGRPISLSSEFQRTIGGLKEISYLADNFPLDGLEPDQVEIISRIRSIAQECLRDQVGGPVIESPVVGTELRKRSRGKEKVRRKGTGKRKRGIDPMDGQGASEDESKYCGAVVEVDQLHMHQADAGVDHMVLCSTVDGDTPQLSEVPNKVDEMQLHDANDMMDASQFCDASNEVEDSNMSHAIIDSDMQIIETAEVISLTSDQLPDATNDTKDSEIIKATIESNDSQVCNSTNGVNDSQIPVAADVTNGVNNPQNPVAADVNDGANDPQTPVAADVNESQTYGGTEKEATESQPSDVAVDSDQQMAKETAEAAPQLSHENTEDLAQQGDTSIVA</sequence>
<reference evidence="3 4" key="1">
    <citation type="submission" date="2013-09" db="EMBL/GenBank/DDBJ databases">
        <title>Corchorus capsularis genome sequencing.</title>
        <authorList>
            <person name="Alam M."/>
            <person name="Haque M.S."/>
            <person name="Islam M.S."/>
            <person name="Emdad E.M."/>
            <person name="Islam M.M."/>
            <person name="Ahmed B."/>
            <person name="Halim A."/>
            <person name="Hossen Q.M.M."/>
            <person name="Hossain M.Z."/>
            <person name="Ahmed R."/>
            <person name="Khan M.M."/>
            <person name="Islam R."/>
            <person name="Rashid M.M."/>
            <person name="Khan S.A."/>
            <person name="Rahman M.S."/>
            <person name="Alam M."/>
        </authorList>
    </citation>
    <scope>NUCLEOTIDE SEQUENCE [LARGE SCALE GENOMIC DNA]</scope>
    <source>
        <strain evidence="4">cv. CVL-1</strain>
        <tissue evidence="3">Whole seedling</tissue>
    </source>
</reference>
<feature type="compositionally biased region" description="Polar residues" evidence="1">
    <location>
        <begin position="745"/>
        <end position="756"/>
    </location>
</feature>
<evidence type="ECO:0000313" key="3">
    <source>
        <dbReference type="EMBL" id="OMO53894.1"/>
    </source>
</evidence>
<keyword evidence="4" id="KW-1185">Reference proteome</keyword>
<feature type="region of interest" description="Disordered" evidence="1">
    <location>
        <begin position="494"/>
        <end position="527"/>
    </location>
</feature>
<organism evidence="3 4">
    <name type="scientific">Corchorus capsularis</name>
    <name type="common">Jute</name>
    <dbReference type="NCBI Taxonomy" id="210143"/>
    <lineage>
        <taxon>Eukaryota</taxon>
        <taxon>Viridiplantae</taxon>
        <taxon>Streptophyta</taxon>
        <taxon>Embryophyta</taxon>
        <taxon>Tracheophyta</taxon>
        <taxon>Spermatophyta</taxon>
        <taxon>Magnoliopsida</taxon>
        <taxon>eudicotyledons</taxon>
        <taxon>Gunneridae</taxon>
        <taxon>Pentapetalae</taxon>
        <taxon>rosids</taxon>
        <taxon>malvids</taxon>
        <taxon>Malvales</taxon>
        <taxon>Malvaceae</taxon>
        <taxon>Grewioideae</taxon>
        <taxon>Apeibeae</taxon>
        <taxon>Corchorus</taxon>
    </lineage>
</organism>
<feature type="region of interest" description="Disordered" evidence="1">
    <location>
        <begin position="667"/>
        <end position="756"/>
    </location>
</feature>
<dbReference type="EMBL" id="AWWV01015095">
    <property type="protein sequence ID" value="OMO53894.1"/>
    <property type="molecule type" value="Genomic_DNA"/>
</dbReference>
<dbReference type="GO" id="GO:0010073">
    <property type="term" value="P:meristem maintenance"/>
    <property type="evidence" value="ECO:0007669"/>
    <property type="project" value="InterPro"/>
</dbReference>
<dbReference type="STRING" id="210143.A0A1R3G739"/>
<evidence type="ECO:0000256" key="1">
    <source>
        <dbReference type="SAM" id="MobiDB-lite"/>
    </source>
</evidence>
<dbReference type="PANTHER" id="PTHR46033">
    <property type="entry name" value="PROTEIN MAIN-LIKE 2"/>
    <property type="match status" value="1"/>
</dbReference>
<accession>A0A1R3G739</accession>
<dbReference type="InterPro" id="IPR019557">
    <property type="entry name" value="AminoTfrase-like_pln_mobile"/>
</dbReference>
<evidence type="ECO:0000313" key="4">
    <source>
        <dbReference type="Proteomes" id="UP000188268"/>
    </source>
</evidence>
<dbReference type="Proteomes" id="UP000188268">
    <property type="component" value="Unassembled WGS sequence"/>
</dbReference>
<dbReference type="GO" id="GO:0005634">
    <property type="term" value="C:nucleus"/>
    <property type="evidence" value="ECO:0007669"/>
    <property type="project" value="EnsemblPlants"/>
</dbReference>
<comment type="caution">
    <text evidence="3">The sequence shown here is derived from an EMBL/GenBank/DDBJ whole genome shotgun (WGS) entry which is preliminary data.</text>
</comment>
<dbReference type="Pfam" id="PF10536">
    <property type="entry name" value="PMD"/>
    <property type="match status" value="1"/>
</dbReference>
<proteinExistence type="predicted"/>
<dbReference type="AlphaFoldDB" id="A0A1R3G739"/>
<feature type="compositionally biased region" description="Polar residues" evidence="1">
    <location>
        <begin position="713"/>
        <end position="728"/>
    </location>
</feature>